<evidence type="ECO:0000256" key="4">
    <source>
        <dbReference type="ARBA" id="ARBA00022692"/>
    </source>
</evidence>
<dbReference type="eggNOG" id="arCOG01568">
    <property type="taxonomic scope" value="Archaea"/>
</dbReference>
<dbReference type="PANTHER" id="PTHR30221:SF1">
    <property type="entry name" value="SMALL-CONDUCTANCE MECHANOSENSITIVE CHANNEL"/>
    <property type="match status" value="1"/>
</dbReference>
<dbReference type="EMBL" id="CP003929">
    <property type="protein sequence ID" value="AGB36254.1"/>
    <property type="molecule type" value="Genomic_DNA"/>
</dbReference>
<evidence type="ECO:0000313" key="10">
    <source>
        <dbReference type="EMBL" id="AGB36254.1"/>
    </source>
</evidence>
<accession>L0JVW6</accession>
<dbReference type="PANTHER" id="PTHR30221">
    <property type="entry name" value="SMALL-CONDUCTANCE MECHANOSENSITIVE CHANNEL"/>
    <property type="match status" value="1"/>
</dbReference>
<dbReference type="AlphaFoldDB" id="L0JVW6"/>
<dbReference type="Pfam" id="PF21082">
    <property type="entry name" value="MS_channel_3rd"/>
    <property type="match status" value="1"/>
</dbReference>
<evidence type="ECO:0000256" key="5">
    <source>
        <dbReference type="ARBA" id="ARBA00022989"/>
    </source>
</evidence>
<dbReference type="Gene3D" id="2.30.30.60">
    <property type="match status" value="1"/>
</dbReference>
<keyword evidence="5 7" id="KW-1133">Transmembrane helix</keyword>
<evidence type="ECO:0000313" key="11">
    <source>
        <dbReference type="Proteomes" id="UP000010878"/>
    </source>
</evidence>
<keyword evidence="3" id="KW-1003">Cell membrane</keyword>
<dbReference type="InterPro" id="IPR023408">
    <property type="entry name" value="MscS_beta-dom_sf"/>
</dbReference>
<dbReference type="Gene3D" id="3.30.70.100">
    <property type="match status" value="1"/>
</dbReference>
<dbReference type="STRING" id="694430.Natoc_0389"/>
<evidence type="ECO:0000256" key="7">
    <source>
        <dbReference type="SAM" id="Phobius"/>
    </source>
</evidence>
<reference evidence="10 11" key="1">
    <citation type="submission" date="2012-11" db="EMBL/GenBank/DDBJ databases">
        <title>FINISHED of Natronococcus occultus SP4, DSM 3396.</title>
        <authorList>
            <consortium name="DOE Joint Genome Institute"/>
            <person name="Eisen J."/>
            <person name="Huntemann M."/>
            <person name="Wei C.-L."/>
            <person name="Han J."/>
            <person name="Detter J.C."/>
            <person name="Han C."/>
            <person name="Tapia R."/>
            <person name="Chen A."/>
            <person name="Kyrpides N."/>
            <person name="Mavromatis K."/>
            <person name="Markowitz V."/>
            <person name="Szeto E."/>
            <person name="Ivanova N."/>
            <person name="Mikhailova N."/>
            <person name="Ovchinnikova G."/>
            <person name="Pagani I."/>
            <person name="Pati A."/>
            <person name="Goodwin L."/>
            <person name="Nordberg H.P."/>
            <person name="Cantor M.N."/>
            <person name="Hua S.X."/>
            <person name="Woyke T."/>
            <person name="Eisen J."/>
            <person name="Klenk H.-P."/>
            <person name="Klenk H.-P."/>
        </authorList>
    </citation>
    <scope>NUCLEOTIDE SEQUENCE [LARGE SCALE GENOMIC DNA]</scope>
    <source>
        <strain evidence="10 11">SP4</strain>
    </source>
</reference>
<organism evidence="10 11">
    <name type="scientific">Natronococcus occultus SP4</name>
    <dbReference type="NCBI Taxonomy" id="694430"/>
    <lineage>
        <taxon>Archaea</taxon>
        <taxon>Methanobacteriati</taxon>
        <taxon>Methanobacteriota</taxon>
        <taxon>Stenosarchaea group</taxon>
        <taxon>Halobacteria</taxon>
        <taxon>Halobacteriales</taxon>
        <taxon>Natrialbaceae</taxon>
        <taxon>Natronococcus</taxon>
    </lineage>
</organism>
<name>L0JVW6_9EURY</name>
<keyword evidence="6 7" id="KW-0472">Membrane</keyword>
<dbReference type="InterPro" id="IPR006685">
    <property type="entry name" value="MscS_channel_2nd"/>
</dbReference>
<dbReference type="SUPFAM" id="SSF50182">
    <property type="entry name" value="Sm-like ribonucleoproteins"/>
    <property type="match status" value="1"/>
</dbReference>
<gene>
    <name evidence="10" type="ORF">Natoc_0389</name>
</gene>
<protein>
    <submittedName>
        <fullName evidence="10">Small-conductance mechanosensitive channel</fullName>
    </submittedName>
</protein>
<feature type="transmembrane region" description="Helical" evidence="7">
    <location>
        <begin position="36"/>
        <end position="58"/>
    </location>
</feature>
<sequence>MPAELLSGSESNPNSVPELSSIEELLGAYLSLLDNFATFLVTFALIYVVGRFVVLPVLRLGLEYRETERTLREGIERVAAFGVVVAALVAGLSLAGLDFILERAAILVAAFTVALGFAAQNVVGNLVSGVFIVTDPTFNIGDWIRWNDKEGVIKDIRFRSTRVRTFDNEVIAVPNSELTANAVTNTVLNGRLRLTVPIQVDYGDDLETVVRILSEVAADRPDVLEHPEPVVRVTDLGETVEVVASMWIAEPDRATYGRIRSEYAREIVDRLEDAGIDLGRGGPQEIAGEIGVVSKSAAPDESAIDR</sequence>
<evidence type="ECO:0000256" key="6">
    <source>
        <dbReference type="ARBA" id="ARBA00023136"/>
    </source>
</evidence>
<keyword evidence="4 7" id="KW-0812">Transmembrane</keyword>
<feature type="transmembrane region" description="Helical" evidence="7">
    <location>
        <begin position="78"/>
        <end position="97"/>
    </location>
</feature>
<comment type="subcellular location">
    <subcellularLocation>
        <location evidence="1">Cell membrane</location>
        <topology evidence="1">Multi-pass membrane protein</topology>
    </subcellularLocation>
</comment>
<proteinExistence type="inferred from homology"/>
<dbReference type="GO" id="GO:0005886">
    <property type="term" value="C:plasma membrane"/>
    <property type="evidence" value="ECO:0007669"/>
    <property type="project" value="UniProtKB-SubCell"/>
</dbReference>
<keyword evidence="11" id="KW-1185">Reference proteome</keyword>
<dbReference type="Proteomes" id="UP000010878">
    <property type="component" value="Chromosome"/>
</dbReference>
<dbReference type="SUPFAM" id="SSF82689">
    <property type="entry name" value="Mechanosensitive channel protein MscS (YggB), C-terminal domain"/>
    <property type="match status" value="1"/>
</dbReference>
<evidence type="ECO:0000256" key="1">
    <source>
        <dbReference type="ARBA" id="ARBA00004651"/>
    </source>
</evidence>
<dbReference type="GO" id="GO:0008381">
    <property type="term" value="F:mechanosensitive monoatomic ion channel activity"/>
    <property type="evidence" value="ECO:0007669"/>
    <property type="project" value="InterPro"/>
</dbReference>
<dbReference type="Pfam" id="PF00924">
    <property type="entry name" value="MS_channel_2nd"/>
    <property type="match status" value="1"/>
</dbReference>
<feature type="domain" description="Mechanosensitive ion channel MscS" evidence="8">
    <location>
        <begin position="121"/>
        <end position="186"/>
    </location>
</feature>
<dbReference type="InterPro" id="IPR010920">
    <property type="entry name" value="LSM_dom_sf"/>
</dbReference>
<dbReference type="HOGENOM" id="CLU_037945_1_0_2"/>
<dbReference type="Gene3D" id="1.10.287.1260">
    <property type="match status" value="1"/>
</dbReference>
<dbReference type="InterPro" id="IPR045275">
    <property type="entry name" value="MscS_archaea/bacteria_type"/>
</dbReference>
<dbReference type="InterPro" id="IPR011066">
    <property type="entry name" value="MscS_channel_C_sf"/>
</dbReference>
<evidence type="ECO:0000259" key="9">
    <source>
        <dbReference type="Pfam" id="PF21082"/>
    </source>
</evidence>
<feature type="domain" description="Mechanosensitive ion channel MscS C-terminal" evidence="9">
    <location>
        <begin position="195"/>
        <end position="277"/>
    </location>
</feature>
<dbReference type="KEGG" id="nou:Natoc_0389"/>
<feature type="transmembrane region" description="Helical" evidence="7">
    <location>
        <begin position="103"/>
        <end position="123"/>
    </location>
</feature>
<comment type="similarity">
    <text evidence="2">Belongs to the MscS (TC 1.A.23) family.</text>
</comment>
<evidence type="ECO:0000259" key="8">
    <source>
        <dbReference type="Pfam" id="PF00924"/>
    </source>
</evidence>
<evidence type="ECO:0000256" key="2">
    <source>
        <dbReference type="ARBA" id="ARBA00008017"/>
    </source>
</evidence>
<evidence type="ECO:0000256" key="3">
    <source>
        <dbReference type="ARBA" id="ARBA00022475"/>
    </source>
</evidence>
<dbReference type="InterPro" id="IPR049278">
    <property type="entry name" value="MS_channel_C"/>
</dbReference>